<organism evidence="2 3">
    <name type="scientific">Rubritalea spongiae</name>
    <dbReference type="NCBI Taxonomy" id="430797"/>
    <lineage>
        <taxon>Bacteria</taxon>
        <taxon>Pseudomonadati</taxon>
        <taxon>Verrucomicrobiota</taxon>
        <taxon>Verrucomicrobiia</taxon>
        <taxon>Verrucomicrobiales</taxon>
        <taxon>Rubritaleaceae</taxon>
        <taxon>Rubritalea</taxon>
    </lineage>
</organism>
<name>A0ABW5DYG1_9BACT</name>
<evidence type="ECO:0000313" key="3">
    <source>
        <dbReference type="Proteomes" id="UP001597297"/>
    </source>
</evidence>
<dbReference type="EMBL" id="JBHUJC010000003">
    <property type="protein sequence ID" value="MFD2275352.1"/>
    <property type="molecule type" value="Genomic_DNA"/>
</dbReference>
<keyword evidence="3" id="KW-1185">Reference proteome</keyword>
<feature type="coiled-coil region" evidence="1">
    <location>
        <begin position="90"/>
        <end position="171"/>
    </location>
</feature>
<reference evidence="3" key="1">
    <citation type="journal article" date="2019" name="Int. J. Syst. Evol. Microbiol.">
        <title>The Global Catalogue of Microorganisms (GCM) 10K type strain sequencing project: providing services to taxonomists for standard genome sequencing and annotation.</title>
        <authorList>
            <consortium name="The Broad Institute Genomics Platform"/>
            <consortium name="The Broad Institute Genome Sequencing Center for Infectious Disease"/>
            <person name="Wu L."/>
            <person name="Ma J."/>
        </authorList>
    </citation>
    <scope>NUCLEOTIDE SEQUENCE [LARGE SCALE GENOMIC DNA]</scope>
    <source>
        <strain evidence="3">JCM 16545</strain>
    </source>
</reference>
<dbReference type="Gene3D" id="1.10.287.1490">
    <property type="match status" value="1"/>
</dbReference>
<sequence length="265" mass="28787">MKTPLYAVAVAGIAAYGIYAWTGISTQQELVDKTNSLDKDNIRLENQIDRLLGNYKDEQSKKASAEGAVAATQAQLDARSAEQRNVAKELATLESSIAAKQKEIAEMEKVIAGAKDKLGDVDVSSLPAYIQELNDSRKTLNREYEELLIAAEEAQAKRDTAQNKIQEIVDKEAVRGASLAQNSISSLVTAVNSDWGFVVISPHPQAKIESDSRLMVVRGARPLARLNISAVEANRVIADIDYDSLADGARIRAGDRVILAKPNVR</sequence>
<protein>
    <submittedName>
        <fullName evidence="2">Uncharacterized protein</fullName>
    </submittedName>
</protein>
<gene>
    <name evidence="2" type="ORF">ACFSQZ_02620</name>
</gene>
<dbReference type="RefSeq" id="WP_377095112.1">
    <property type="nucleotide sequence ID" value="NZ_JBHSJM010000001.1"/>
</dbReference>
<evidence type="ECO:0000256" key="1">
    <source>
        <dbReference type="SAM" id="Coils"/>
    </source>
</evidence>
<accession>A0ABW5DYG1</accession>
<evidence type="ECO:0000313" key="2">
    <source>
        <dbReference type="EMBL" id="MFD2275352.1"/>
    </source>
</evidence>
<keyword evidence="1" id="KW-0175">Coiled coil</keyword>
<comment type="caution">
    <text evidence="2">The sequence shown here is derived from an EMBL/GenBank/DDBJ whole genome shotgun (WGS) entry which is preliminary data.</text>
</comment>
<dbReference type="Proteomes" id="UP001597297">
    <property type="component" value="Unassembled WGS sequence"/>
</dbReference>
<proteinExistence type="predicted"/>